<protein>
    <submittedName>
        <fullName evidence="1">Uncharacterized protein</fullName>
    </submittedName>
</protein>
<evidence type="ECO:0000313" key="2">
    <source>
        <dbReference type="Proteomes" id="UP001412067"/>
    </source>
</evidence>
<proteinExistence type="predicted"/>
<name>A0ABR2LY47_9ASPA</name>
<reference evidence="1 2" key="1">
    <citation type="journal article" date="2022" name="Nat. Plants">
        <title>Genomes of leafy and leafless Platanthera orchids illuminate the evolution of mycoheterotrophy.</title>
        <authorList>
            <person name="Li M.H."/>
            <person name="Liu K.W."/>
            <person name="Li Z."/>
            <person name="Lu H.C."/>
            <person name="Ye Q.L."/>
            <person name="Zhang D."/>
            <person name="Wang J.Y."/>
            <person name="Li Y.F."/>
            <person name="Zhong Z.M."/>
            <person name="Liu X."/>
            <person name="Yu X."/>
            <person name="Liu D.K."/>
            <person name="Tu X.D."/>
            <person name="Liu B."/>
            <person name="Hao Y."/>
            <person name="Liao X.Y."/>
            <person name="Jiang Y.T."/>
            <person name="Sun W.H."/>
            <person name="Chen J."/>
            <person name="Chen Y.Q."/>
            <person name="Ai Y."/>
            <person name="Zhai J.W."/>
            <person name="Wu S.S."/>
            <person name="Zhou Z."/>
            <person name="Hsiao Y.Y."/>
            <person name="Wu W.L."/>
            <person name="Chen Y.Y."/>
            <person name="Lin Y.F."/>
            <person name="Hsu J.L."/>
            <person name="Li C.Y."/>
            <person name="Wang Z.W."/>
            <person name="Zhao X."/>
            <person name="Zhong W.Y."/>
            <person name="Ma X.K."/>
            <person name="Ma L."/>
            <person name="Huang J."/>
            <person name="Chen G.Z."/>
            <person name="Huang M.Z."/>
            <person name="Huang L."/>
            <person name="Peng D.H."/>
            <person name="Luo Y.B."/>
            <person name="Zou S.Q."/>
            <person name="Chen S.P."/>
            <person name="Lan S."/>
            <person name="Tsai W.C."/>
            <person name="Van de Peer Y."/>
            <person name="Liu Z.J."/>
        </authorList>
    </citation>
    <scope>NUCLEOTIDE SEQUENCE [LARGE SCALE GENOMIC DNA]</scope>
    <source>
        <strain evidence="1">Lor288</strain>
    </source>
</reference>
<comment type="caution">
    <text evidence="1">The sequence shown here is derived from an EMBL/GenBank/DDBJ whole genome shotgun (WGS) entry which is preliminary data.</text>
</comment>
<sequence>MVQEIPAHLLLASASPATEPGFPRMRRRLPSSTPVRWLDAASPTSFLFSGFHPRRRWLPQSTPVLSTHARTAQPKPAFHSPFSRGLLYALHLYVGPLLCA</sequence>
<keyword evidence="2" id="KW-1185">Reference proteome</keyword>
<dbReference type="Proteomes" id="UP001412067">
    <property type="component" value="Unassembled WGS sequence"/>
</dbReference>
<gene>
    <name evidence="1" type="ORF">KSP40_PGU001111</name>
</gene>
<evidence type="ECO:0000313" key="1">
    <source>
        <dbReference type="EMBL" id="KAK8953151.1"/>
    </source>
</evidence>
<accession>A0ABR2LY47</accession>
<dbReference type="EMBL" id="JBBWWR010000014">
    <property type="protein sequence ID" value="KAK8953151.1"/>
    <property type="molecule type" value="Genomic_DNA"/>
</dbReference>
<organism evidence="1 2">
    <name type="scientific">Platanthera guangdongensis</name>
    <dbReference type="NCBI Taxonomy" id="2320717"/>
    <lineage>
        <taxon>Eukaryota</taxon>
        <taxon>Viridiplantae</taxon>
        <taxon>Streptophyta</taxon>
        <taxon>Embryophyta</taxon>
        <taxon>Tracheophyta</taxon>
        <taxon>Spermatophyta</taxon>
        <taxon>Magnoliopsida</taxon>
        <taxon>Liliopsida</taxon>
        <taxon>Asparagales</taxon>
        <taxon>Orchidaceae</taxon>
        <taxon>Orchidoideae</taxon>
        <taxon>Orchideae</taxon>
        <taxon>Orchidinae</taxon>
        <taxon>Platanthera</taxon>
    </lineage>
</organism>